<organism evidence="1 2">
    <name type="scientific">Arachidicoccus ginsenosidivorans</name>
    <dbReference type="NCBI Taxonomy" id="496057"/>
    <lineage>
        <taxon>Bacteria</taxon>
        <taxon>Pseudomonadati</taxon>
        <taxon>Bacteroidota</taxon>
        <taxon>Chitinophagia</taxon>
        <taxon>Chitinophagales</taxon>
        <taxon>Chitinophagaceae</taxon>
        <taxon>Arachidicoccus</taxon>
    </lineage>
</organism>
<sequence length="61" mass="6620">MDALESWRHRLKAEGAAKGKAESVLNVAKSLLKMGLFPLENIAEATNLSLGKLKELQASLQ</sequence>
<keyword evidence="2" id="KW-1185">Reference proteome</keyword>
<dbReference type="KEGG" id="agi:FSB73_14830"/>
<dbReference type="AlphaFoldDB" id="A0A5B8VN27"/>
<dbReference type="EMBL" id="CP042434">
    <property type="protein sequence ID" value="QEC72759.1"/>
    <property type="molecule type" value="Genomic_DNA"/>
</dbReference>
<evidence type="ECO:0000313" key="1">
    <source>
        <dbReference type="EMBL" id="QEC72759.1"/>
    </source>
</evidence>
<evidence type="ECO:0008006" key="3">
    <source>
        <dbReference type="Google" id="ProtNLM"/>
    </source>
</evidence>
<name>A0A5B8VN27_9BACT</name>
<evidence type="ECO:0000313" key="2">
    <source>
        <dbReference type="Proteomes" id="UP000321291"/>
    </source>
</evidence>
<gene>
    <name evidence="1" type="ORF">FSB73_14830</name>
</gene>
<accession>A0A5B8VN27</accession>
<dbReference type="RefSeq" id="WP_146783797.1">
    <property type="nucleotide sequence ID" value="NZ_CP042434.1"/>
</dbReference>
<dbReference type="Proteomes" id="UP000321291">
    <property type="component" value="Chromosome"/>
</dbReference>
<reference evidence="1 2" key="1">
    <citation type="journal article" date="2017" name="Int. J. Syst. Evol. Microbiol.">
        <title>Arachidicoccus ginsenosidivorans sp. nov., with ginsenoside-converting activity isolated from ginseng cultivating soil.</title>
        <authorList>
            <person name="Siddiqi M.Z."/>
            <person name="Aslam Z."/>
            <person name="Im W.T."/>
        </authorList>
    </citation>
    <scope>NUCLEOTIDE SEQUENCE [LARGE SCALE GENOMIC DNA]</scope>
    <source>
        <strain evidence="1 2">Gsoil 809</strain>
    </source>
</reference>
<protein>
    <recommendedName>
        <fullName evidence="3">Rpn family recombination-promoting nuclease/putative transposase</fullName>
    </recommendedName>
</protein>
<proteinExistence type="predicted"/>